<comment type="subcellular location">
    <subcellularLocation>
        <location evidence="1">Cell membrane</location>
        <topology evidence="1">Multi-pass membrane protein</topology>
    </subcellularLocation>
</comment>
<dbReference type="AlphaFoldDB" id="A0A328C1Y4"/>
<reference evidence="10" key="1">
    <citation type="submission" date="2018-02" db="EMBL/GenBank/DDBJ databases">
        <title>Glaesserella australis sp. nov., isolated from the lungs of pigs.</title>
        <authorList>
            <person name="Turni C."/>
            <person name="Christensen H."/>
        </authorList>
    </citation>
    <scope>NUCLEOTIDE SEQUENCE [LARGE SCALE GENOMIC DNA]</scope>
    <source>
        <strain evidence="10">HS4635</strain>
    </source>
</reference>
<evidence type="ECO:0000256" key="4">
    <source>
        <dbReference type="ARBA" id="ARBA00022692"/>
    </source>
</evidence>
<evidence type="ECO:0000256" key="1">
    <source>
        <dbReference type="ARBA" id="ARBA00004651"/>
    </source>
</evidence>
<keyword evidence="3" id="KW-1003">Cell membrane</keyword>
<feature type="transmembrane region" description="Helical" evidence="7">
    <location>
        <begin position="231"/>
        <end position="251"/>
    </location>
</feature>
<feature type="transmembrane region" description="Helical" evidence="7">
    <location>
        <begin position="85"/>
        <end position="104"/>
    </location>
</feature>
<evidence type="ECO:0000256" key="3">
    <source>
        <dbReference type="ARBA" id="ARBA00022475"/>
    </source>
</evidence>
<feature type="transmembrane region" description="Helical" evidence="7">
    <location>
        <begin position="444"/>
        <end position="462"/>
    </location>
</feature>
<dbReference type="InterPro" id="IPR020846">
    <property type="entry name" value="MFS_dom"/>
</dbReference>
<protein>
    <submittedName>
        <fullName evidence="9">MFS transporter</fullName>
    </submittedName>
</protein>
<keyword evidence="4 7" id="KW-0812">Transmembrane</keyword>
<evidence type="ECO:0000259" key="8">
    <source>
        <dbReference type="PROSITE" id="PS50850"/>
    </source>
</evidence>
<evidence type="ECO:0000313" key="9">
    <source>
        <dbReference type="EMBL" id="RAL19915.1"/>
    </source>
</evidence>
<dbReference type="EMBL" id="PTPX01000001">
    <property type="protein sequence ID" value="RAL19915.1"/>
    <property type="molecule type" value="Genomic_DNA"/>
</dbReference>
<gene>
    <name evidence="9" type="ORF">C5N92_00645</name>
</gene>
<evidence type="ECO:0000256" key="6">
    <source>
        <dbReference type="ARBA" id="ARBA00023136"/>
    </source>
</evidence>
<feature type="transmembrane region" description="Helical" evidence="7">
    <location>
        <begin position="401"/>
        <end position="424"/>
    </location>
</feature>
<dbReference type="PANTHER" id="PTHR42718">
    <property type="entry name" value="MAJOR FACILITATOR SUPERFAMILY MULTIDRUG TRANSPORTER MFSC"/>
    <property type="match status" value="1"/>
</dbReference>
<keyword evidence="2" id="KW-0813">Transport</keyword>
<dbReference type="NCBIfam" id="TIGR00711">
    <property type="entry name" value="efflux_EmrB"/>
    <property type="match status" value="1"/>
</dbReference>
<feature type="transmembrane region" description="Helical" evidence="7">
    <location>
        <begin position="172"/>
        <end position="194"/>
    </location>
</feature>
<organism evidence="9 10">
    <name type="scientific">Glaesserella australis</name>
    <dbReference type="NCBI Taxonomy" id="2094024"/>
    <lineage>
        <taxon>Bacteria</taxon>
        <taxon>Pseudomonadati</taxon>
        <taxon>Pseudomonadota</taxon>
        <taxon>Gammaproteobacteria</taxon>
        <taxon>Pasteurellales</taxon>
        <taxon>Pasteurellaceae</taxon>
        <taxon>Glaesserella</taxon>
    </lineage>
</organism>
<accession>A0A328C1Y4</accession>
<dbReference type="GO" id="GO:0022857">
    <property type="term" value="F:transmembrane transporter activity"/>
    <property type="evidence" value="ECO:0007669"/>
    <property type="project" value="InterPro"/>
</dbReference>
<dbReference type="PRINTS" id="PR01036">
    <property type="entry name" value="TCRTETB"/>
</dbReference>
<dbReference type="Pfam" id="PF07690">
    <property type="entry name" value="MFS_1"/>
    <property type="match status" value="1"/>
</dbReference>
<dbReference type="SUPFAM" id="SSF103473">
    <property type="entry name" value="MFS general substrate transporter"/>
    <property type="match status" value="1"/>
</dbReference>
<dbReference type="OrthoDB" id="9812221at2"/>
<keyword evidence="5 7" id="KW-1133">Transmembrane helix</keyword>
<evidence type="ECO:0000256" key="7">
    <source>
        <dbReference type="SAM" id="Phobius"/>
    </source>
</evidence>
<feature type="transmembrane region" description="Helical" evidence="7">
    <location>
        <begin position="143"/>
        <end position="166"/>
    </location>
</feature>
<feature type="transmembrane region" description="Helical" evidence="7">
    <location>
        <begin position="20"/>
        <end position="38"/>
    </location>
</feature>
<feature type="transmembrane region" description="Helical" evidence="7">
    <location>
        <begin position="116"/>
        <end position="136"/>
    </location>
</feature>
<dbReference type="Proteomes" id="UP000248689">
    <property type="component" value="Unassembled WGS sequence"/>
</dbReference>
<evidence type="ECO:0000256" key="2">
    <source>
        <dbReference type="ARBA" id="ARBA00022448"/>
    </source>
</evidence>
<dbReference type="GO" id="GO:0005886">
    <property type="term" value="C:plasma membrane"/>
    <property type="evidence" value="ECO:0007669"/>
    <property type="project" value="UniProtKB-SubCell"/>
</dbReference>
<feature type="domain" description="Major facilitator superfamily (MFS) profile" evidence="8">
    <location>
        <begin position="20"/>
        <end position="467"/>
    </location>
</feature>
<dbReference type="Gene3D" id="1.20.1250.20">
    <property type="entry name" value="MFS general substrate transporter like domains"/>
    <property type="match status" value="1"/>
</dbReference>
<feature type="transmembrane region" description="Helical" evidence="7">
    <location>
        <begin position="338"/>
        <end position="357"/>
    </location>
</feature>
<dbReference type="InterPro" id="IPR011701">
    <property type="entry name" value="MFS"/>
</dbReference>
<feature type="transmembrane region" description="Helical" evidence="7">
    <location>
        <begin position="272"/>
        <end position="297"/>
    </location>
</feature>
<feature type="transmembrane region" description="Helical" evidence="7">
    <location>
        <begin position="363"/>
        <end position="381"/>
    </location>
</feature>
<dbReference type="InterPro" id="IPR036259">
    <property type="entry name" value="MFS_trans_sf"/>
</dbReference>
<name>A0A328C1Y4_9PAST</name>
<dbReference type="Gene3D" id="1.20.1720.10">
    <property type="entry name" value="Multidrug resistance protein D"/>
    <property type="match status" value="1"/>
</dbReference>
<dbReference type="PROSITE" id="PS50850">
    <property type="entry name" value="MFS"/>
    <property type="match status" value="1"/>
</dbReference>
<evidence type="ECO:0000256" key="5">
    <source>
        <dbReference type="ARBA" id="ARBA00022989"/>
    </source>
</evidence>
<keyword evidence="10" id="KW-1185">Reference proteome</keyword>
<keyword evidence="6 7" id="KW-0472">Membrane</keyword>
<comment type="caution">
    <text evidence="9">The sequence shown here is derived from an EMBL/GenBank/DDBJ whole genome shotgun (WGS) entry which is preliminary data.</text>
</comment>
<dbReference type="PANTHER" id="PTHR42718:SF43">
    <property type="entry name" value="LINCOMYCIN RESISTANCE PROTEIN LMRB"/>
    <property type="match status" value="1"/>
</dbReference>
<dbReference type="RefSeq" id="WP_111748956.1">
    <property type="nucleotide sequence ID" value="NZ_PTPX01000001.1"/>
</dbReference>
<feature type="transmembrane region" description="Helical" evidence="7">
    <location>
        <begin position="303"/>
        <end position="326"/>
    </location>
</feature>
<evidence type="ECO:0000313" key="10">
    <source>
        <dbReference type="Proteomes" id="UP000248689"/>
    </source>
</evidence>
<sequence>MNTSQTEYFSERPDFPTKTIVFTVFIGAFFGYLNETLLNVALSTLMQEFAVSKTTVQWISTGFLLVMGAFTPITANVIQWFSTRTMLLITLAVFLSGSLMAAFAPTFPVLLAGRMVQAVSAAFTVPVLFNVILLIYPPHRRGVVMGLVTMMFIVAPAIGPTLSGIIVDHFGWRYLFLFTVPFIGLAMILTTLFIKENLQPITKPSIDVPSALMSIFGFGGLVYASSNFATLGVIGAAAMALVSGLILWAFAKRQSQLAEPLVDLSLLNVKQFRYAVCVLALLMMAFIGAELAVPIYLQQVVMLSATTTGLVLFPASVLQAILAPLAGHWLDKKGVRGLAWTGAIMLLTSFIAMLWLFREESSIWLLTTVFALLPASAALLMTAETHGLNALPKESYPHGTAIISTVNPIAGALGAAMFVGLTQAGESVALANADNARSALMSGVNWAFMAGIVLAVLVMLCVRHFRNHQGSLSH</sequence>
<feature type="transmembrane region" description="Helical" evidence="7">
    <location>
        <begin position="58"/>
        <end position="78"/>
    </location>
</feature>
<dbReference type="InterPro" id="IPR004638">
    <property type="entry name" value="EmrB-like"/>
</dbReference>
<proteinExistence type="predicted"/>